<dbReference type="GO" id="GO:0006412">
    <property type="term" value="P:translation"/>
    <property type="evidence" value="ECO:0007669"/>
    <property type="project" value="UniProtKB-UniRule"/>
</dbReference>
<keyword evidence="10" id="KW-1185">Reference proteome</keyword>
<dbReference type="Proteomes" id="UP000196694">
    <property type="component" value="Unassembled WGS sequence"/>
</dbReference>
<dbReference type="GO" id="GO:0022625">
    <property type="term" value="C:cytosolic large ribosomal subunit"/>
    <property type="evidence" value="ECO:0007669"/>
    <property type="project" value="TreeGrafter"/>
</dbReference>
<dbReference type="Pfam" id="PF17144">
    <property type="entry name" value="Ribosomal_L5e"/>
    <property type="match status" value="2"/>
</dbReference>
<name>A0A0P0N3Y0_9CREN</name>
<evidence type="ECO:0000313" key="9">
    <source>
        <dbReference type="Proteomes" id="UP000058613"/>
    </source>
</evidence>
<dbReference type="EMBL" id="CP013011">
    <property type="protein sequence ID" value="ALL01052.1"/>
    <property type="molecule type" value="Genomic_DNA"/>
</dbReference>
<evidence type="ECO:0000313" key="8">
    <source>
        <dbReference type="EMBL" id="OWJ55358.1"/>
    </source>
</evidence>
<dbReference type="GO" id="GO:0000027">
    <property type="term" value="P:ribosomal large subunit assembly"/>
    <property type="evidence" value="ECO:0007669"/>
    <property type="project" value="TreeGrafter"/>
</dbReference>
<accession>A0A0P0N3Y0</accession>
<dbReference type="KEGG" id="pdl:Pyrde_1004"/>
<comment type="function">
    <text evidence="6">This is one of the proteins that bind and probably mediate the attachment of the 5S RNA into the large ribosomal subunit, where it forms part of the central protuberance.</text>
</comment>
<dbReference type="HAMAP" id="MF_01337_A">
    <property type="entry name" value="Ribosomal_uL18_A"/>
    <property type="match status" value="1"/>
</dbReference>
<reference evidence="8 10" key="2">
    <citation type="submission" date="2017-05" db="EMBL/GenBank/DDBJ databases">
        <title>The draft genome of the hyperthermophilic archaeon 'Pyrodictium delaneyi strain Hulk', an iron and nitrate reducer, reveals the capacity for sulfate reduction.</title>
        <authorList>
            <person name="Demey L.M."/>
            <person name="Miller C."/>
            <person name="Manzella M."/>
            <person name="Reguera G."/>
            <person name="Kashefi K."/>
        </authorList>
    </citation>
    <scope>NUCLEOTIDE SEQUENCE [LARGE SCALE GENOMIC DNA]</scope>
    <source>
        <strain evidence="8 10">Hulk</strain>
    </source>
</reference>
<proteinExistence type="inferred from homology"/>
<organism evidence="7 9">
    <name type="scientific">Pyrodictium delaneyi</name>
    <dbReference type="NCBI Taxonomy" id="1273541"/>
    <lineage>
        <taxon>Archaea</taxon>
        <taxon>Thermoproteota</taxon>
        <taxon>Thermoprotei</taxon>
        <taxon>Desulfurococcales</taxon>
        <taxon>Pyrodictiaceae</taxon>
        <taxon>Pyrodictium</taxon>
    </lineage>
</organism>
<dbReference type="PANTHER" id="PTHR23410:SF12">
    <property type="entry name" value="LARGE RIBOSOMAL SUBUNIT PROTEIN UL18"/>
    <property type="match status" value="1"/>
</dbReference>
<gene>
    <name evidence="6" type="primary">rpl18</name>
    <name evidence="8" type="ORF">Pdsh_00625</name>
    <name evidence="7" type="ORF">Pyrde_1004</name>
</gene>
<dbReference type="GeneID" id="26099343"/>
<evidence type="ECO:0000256" key="6">
    <source>
        <dbReference type="HAMAP-Rule" id="MF_01337"/>
    </source>
</evidence>
<sequence>MAHGPRYKVPRRRRREGKTNYYKRYIMVLSGKPRLVVRKTNKYIWVQVIIAKPQGDVTVAAAHSRELVKRYGWLGGTKNTSAAYLTGMLAALRALKAGIDYAVLDIGLHRPVRGARVFAALKGAVDAGLEVPHSEEIFPEDYRIRGEHIAKYAAMLAQENPELYERRFSLYLKRGLRPEDLPKHFEEVKSKILEDYRDVVEKVKAAKEAVA</sequence>
<keyword evidence="2 6" id="KW-0699">rRNA-binding</keyword>
<evidence type="ECO:0000256" key="2">
    <source>
        <dbReference type="ARBA" id="ARBA00022730"/>
    </source>
</evidence>
<evidence type="ECO:0000313" key="7">
    <source>
        <dbReference type="EMBL" id="ALL01052.1"/>
    </source>
</evidence>
<evidence type="ECO:0000256" key="1">
    <source>
        <dbReference type="ARBA" id="ARBA00007116"/>
    </source>
</evidence>
<dbReference type="InterPro" id="IPR057268">
    <property type="entry name" value="Ribosomal_L18"/>
</dbReference>
<dbReference type="PANTHER" id="PTHR23410">
    <property type="entry name" value="RIBOSOMAL PROTEIN L5-RELATED"/>
    <property type="match status" value="1"/>
</dbReference>
<dbReference type="InterPro" id="IPR005485">
    <property type="entry name" value="Rbsml_uL18_euk_arch"/>
</dbReference>
<protein>
    <recommendedName>
        <fullName evidence="6">Large ribosomal subunit protein uL18</fullName>
    </recommendedName>
</protein>
<keyword evidence="4 6" id="KW-0689">Ribosomal protein</keyword>
<dbReference type="PATRIC" id="fig|1273541.4.peg.1080"/>
<dbReference type="GO" id="GO:0003735">
    <property type="term" value="F:structural constituent of ribosome"/>
    <property type="evidence" value="ECO:0007669"/>
    <property type="project" value="InterPro"/>
</dbReference>
<dbReference type="Proteomes" id="UP000058613">
    <property type="component" value="Chromosome"/>
</dbReference>
<dbReference type="AlphaFoldDB" id="A0A0P0N3Y0"/>
<keyword evidence="5 6" id="KW-0687">Ribonucleoprotein</keyword>
<reference evidence="7 9" key="1">
    <citation type="submission" date="2015-10" db="EMBL/GenBank/DDBJ databases">
        <title>Complete genome sequence of hyperthermophilic archaeon Pyrodictium delaneyi Su06.</title>
        <authorList>
            <person name="Jung J.-H."/>
            <person name="Lin J."/>
            <person name="Holden J.F."/>
            <person name="Park C.-S."/>
        </authorList>
    </citation>
    <scope>NUCLEOTIDE SEQUENCE [LARGE SCALE GENOMIC DNA]</scope>
    <source>
        <strain evidence="7 9">Su06</strain>
    </source>
</reference>
<dbReference type="NCBIfam" id="NF006342">
    <property type="entry name" value="PRK08569.1"/>
    <property type="match status" value="1"/>
</dbReference>
<evidence type="ECO:0000256" key="3">
    <source>
        <dbReference type="ARBA" id="ARBA00022884"/>
    </source>
</evidence>
<dbReference type="OrthoDB" id="8644at2157"/>
<dbReference type="EMBL" id="NCQP01000001">
    <property type="protein sequence ID" value="OWJ55358.1"/>
    <property type="molecule type" value="Genomic_DNA"/>
</dbReference>
<dbReference type="RefSeq" id="WP_055408774.1">
    <property type="nucleotide sequence ID" value="NZ_CP013011.1"/>
</dbReference>
<dbReference type="InterPro" id="IPR057267">
    <property type="entry name" value="Rbsml_uL18_arch"/>
</dbReference>
<dbReference type="GO" id="GO:0008097">
    <property type="term" value="F:5S rRNA binding"/>
    <property type="evidence" value="ECO:0007669"/>
    <property type="project" value="InterPro"/>
</dbReference>
<evidence type="ECO:0000256" key="4">
    <source>
        <dbReference type="ARBA" id="ARBA00022980"/>
    </source>
</evidence>
<comment type="similarity">
    <text evidence="1 6">Belongs to the universal ribosomal protein uL18 family.</text>
</comment>
<evidence type="ECO:0000313" key="10">
    <source>
        <dbReference type="Proteomes" id="UP000196694"/>
    </source>
</evidence>
<dbReference type="STRING" id="1273541.Pyrde_1004"/>
<dbReference type="SUPFAM" id="SSF53137">
    <property type="entry name" value="Translational machinery components"/>
    <property type="match status" value="1"/>
</dbReference>
<keyword evidence="3 6" id="KW-0694">RNA-binding</keyword>
<dbReference type="CDD" id="cd00432">
    <property type="entry name" value="Ribosomal_L18_L5e"/>
    <property type="match status" value="1"/>
</dbReference>
<comment type="subunit">
    <text evidence="6">Part of the 50S ribosomal subunit. Contacts the 5S and 23S rRNAs.</text>
</comment>
<dbReference type="Gene3D" id="3.30.420.100">
    <property type="match status" value="1"/>
</dbReference>
<evidence type="ECO:0000256" key="5">
    <source>
        <dbReference type="ARBA" id="ARBA00023274"/>
    </source>
</evidence>